<evidence type="ECO:0000256" key="1">
    <source>
        <dbReference type="ARBA" id="ARBA00002510"/>
    </source>
</evidence>
<protein>
    <recommendedName>
        <fullName evidence="13">Nickel/cobalt efflux system</fullName>
    </recommendedName>
</protein>
<keyword evidence="6" id="KW-0533">Nickel</keyword>
<comment type="function">
    <text evidence="1">Efflux system for nickel and cobalt.</text>
</comment>
<feature type="chain" id="PRO_5001755936" description="Nickel/cobalt efflux system" evidence="14">
    <location>
        <begin position="25"/>
        <end position="372"/>
    </location>
</feature>
<keyword evidence="10" id="KW-0921">Nickel transport</keyword>
<keyword evidence="7 13" id="KW-0812">Transmembrane</keyword>
<feature type="signal peptide" evidence="14">
    <location>
        <begin position="1"/>
        <end position="24"/>
    </location>
</feature>
<dbReference type="PANTHER" id="PTHR40659:SF1">
    <property type="entry name" value="NICKEL_COBALT EFFLUX SYSTEM RCNA"/>
    <property type="match status" value="1"/>
</dbReference>
<dbReference type="RefSeq" id="WP_045228335.1">
    <property type="nucleotide sequence ID" value="NZ_BBJU01000002.1"/>
</dbReference>
<evidence type="ECO:0000256" key="14">
    <source>
        <dbReference type="SAM" id="SignalP"/>
    </source>
</evidence>
<feature type="transmembrane region" description="Helical" evidence="13">
    <location>
        <begin position="115"/>
        <end position="140"/>
    </location>
</feature>
<proteinExistence type="inferred from homology"/>
<keyword evidence="4 13" id="KW-0813">Transport</keyword>
<feature type="transmembrane region" description="Helical" evidence="13">
    <location>
        <begin position="299"/>
        <end position="326"/>
    </location>
</feature>
<dbReference type="eggNOG" id="COG2215">
    <property type="taxonomic scope" value="Bacteria"/>
</dbReference>
<keyword evidence="12" id="KW-0170">Cobalt</keyword>
<evidence type="ECO:0000313" key="15">
    <source>
        <dbReference type="EMBL" id="GAK68725.1"/>
    </source>
</evidence>
<comment type="caution">
    <text evidence="15">The sequence shown here is derived from an EMBL/GenBank/DDBJ whole genome shotgun (WGS) entry which is preliminary data.</text>
</comment>
<dbReference type="GO" id="GO:0046583">
    <property type="term" value="F:monoatomic cation efflux transmembrane transporter activity"/>
    <property type="evidence" value="ECO:0007669"/>
    <property type="project" value="TreeGrafter"/>
</dbReference>
<dbReference type="GO" id="GO:0005886">
    <property type="term" value="C:plasma membrane"/>
    <property type="evidence" value="ECO:0007669"/>
    <property type="project" value="UniProtKB-SubCell"/>
</dbReference>
<sequence>MLNRRDGFLIAFGLLAVTVTMAHAQSPLGIGSAEPSISVGGPLGPFFQWINVHQQSFYRALTGALKAMREDPWALTSLIGLSFAYGVFHAAGPGHGKAVISSYMIANEIQLKRGILISFISALLQGAVAIALVGAAYLVLRGTSITMTKATQAMEIASFAMVALFGAWLLFRKLRSFMTQREPAPTLAVEPAGPASAMAFNTSRFSSIEEETGSVRTGPVRTGMGTGLRFQGRQVFADHAPSGNGEVCTTCGNAHAPDPSLLQSRDFSLQEAWSAIIAVGLRPCSGAIIVMSFSILNGLLLGGVLSVLAMSLGTAITVTLLASLAVKAKDIAVRYAGSGSTRAMRLANGIEIAGALVVLLMGLALLGASLQV</sequence>
<evidence type="ECO:0000256" key="8">
    <source>
        <dbReference type="ARBA" id="ARBA00022989"/>
    </source>
</evidence>
<dbReference type="Pfam" id="PF03824">
    <property type="entry name" value="NicO"/>
    <property type="match status" value="1"/>
</dbReference>
<evidence type="ECO:0000256" key="7">
    <source>
        <dbReference type="ARBA" id="ARBA00022692"/>
    </source>
</evidence>
<evidence type="ECO:0000256" key="10">
    <source>
        <dbReference type="ARBA" id="ARBA00023112"/>
    </source>
</evidence>
<evidence type="ECO:0000256" key="13">
    <source>
        <dbReference type="RuleBase" id="RU362101"/>
    </source>
</evidence>
<dbReference type="InterPro" id="IPR051224">
    <property type="entry name" value="NiCoT_RcnA"/>
</dbReference>
<dbReference type="OrthoDB" id="9812956at2"/>
<evidence type="ECO:0000256" key="3">
    <source>
        <dbReference type="ARBA" id="ARBA00022426"/>
    </source>
</evidence>
<organism evidence="15 16">
    <name type="scientific">Agrobacterium rubi TR3 = NBRC 13261</name>
    <dbReference type="NCBI Taxonomy" id="1368415"/>
    <lineage>
        <taxon>Bacteria</taxon>
        <taxon>Pseudomonadati</taxon>
        <taxon>Pseudomonadota</taxon>
        <taxon>Alphaproteobacteria</taxon>
        <taxon>Hyphomicrobiales</taxon>
        <taxon>Rhizobiaceae</taxon>
        <taxon>Rhizobium/Agrobacterium group</taxon>
        <taxon>Agrobacterium</taxon>
    </lineage>
</organism>
<feature type="transmembrane region" description="Helical" evidence="13">
    <location>
        <begin position="272"/>
        <end position="293"/>
    </location>
</feature>
<dbReference type="GO" id="GO:0006824">
    <property type="term" value="P:cobalt ion transport"/>
    <property type="evidence" value="ECO:0007669"/>
    <property type="project" value="UniProtKB-KW"/>
</dbReference>
<feature type="transmembrane region" description="Helical" evidence="13">
    <location>
        <begin position="73"/>
        <end position="94"/>
    </location>
</feature>
<evidence type="ECO:0000256" key="9">
    <source>
        <dbReference type="ARBA" id="ARBA00023065"/>
    </source>
</evidence>
<evidence type="ECO:0000256" key="5">
    <source>
        <dbReference type="ARBA" id="ARBA00022475"/>
    </source>
</evidence>
<evidence type="ECO:0000256" key="2">
    <source>
        <dbReference type="ARBA" id="ARBA00004651"/>
    </source>
</evidence>
<gene>
    <name evidence="15" type="ORF">RRU01S_02_00530</name>
</gene>
<dbReference type="PANTHER" id="PTHR40659">
    <property type="entry name" value="NICKEL/COBALT EFFLUX SYSTEM RCNA"/>
    <property type="match status" value="1"/>
</dbReference>
<dbReference type="EMBL" id="BBJU01000002">
    <property type="protein sequence ID" value="GAK68725.1"/>
    <property type="molecule type" value="Genomic_DNA"/>
</dbReference>
<dbReference type="GO" id="GO:0032025">
    <property type="term" value="P:response to cobalt ion"/>
    <property type="evidence" value="ECO:0007669"/>
    <property type="project" value="TreeGrafter"/>
</dbReference>
<evidence type="ECO:0000256" key="4">
    <source>
        <dbReference type="ARBA" id="ARBA00022448"/>
    </source>
</evidence>
<keyword evidence="11 13" id="KW-0472">Membrane</keyword>
<dbReference type="GO" id="GO:0015099">
    <property type="term" value="F:nickel cation transmembrane transporter activity"/>
    <property type="evidence" value="ECO:0007669"/>
    <property type="project" value="UniProtKB-UniRule"/>
</dbReference>
<comment type="subcellular location">
    <subcellularLocation>
        <location evidence="2 13">Cell membrane</location>
        <topology evidence="2 13">Multi-pass membrane protein</topology>
    </subcellularLocation>
</comment>
<evidence type="ECO:0000256" key="12">
    <source>
        <dbReference type="ARBA" id="ARBA00023285"/>
    </source>
</evidence>
<dbReference type="GO" id="GO:0010045">
    <property type="term" value="P:response to nickel cation"/>
    <property type="evidence" value="ECO:0007669"/>
    <property type="project" value="TreeGrafter"/>
</dbReference>
<feature type="transmembrane region" description="Helical" evidence="13">
    <location>
        <begin position="152"/>
        <end position="171"/>
    </location>
</feature>
<feature type="transmembrane region" description="Helical" evidence="13">
    <location>
        <begin position="346"/>
        <end position="370"/>
    </location>
</feature>
<keyword evidence="9" id="KW-0406">Ion transport</keyword>
<comment type="similarity">
    <text evidence="13">Belongs to the NiCoT transporter (TC 2.A.52) family.</text>
</comment>
<name>A0A081CPX9_9HYPH</name>
<dbReference type="Proteomes" id="UP000028701">
    <property type="component" value="Unassembled WGS sequence"/>
</dbReference>
<keyword evidence="5" id="KW-1003">Cell membrane</keyword>
<dbReference type="AlphaFoldDB" id="A0A081CPX9"/>
<keyword evidence="3" id="KW-0171">Cobalt transport</keyword>
<evidence type="ECO:0000313" key="16">
    <source>
        <dbReference type="Proteomes" id="UP000028701"/>
    </source>
</evidence>
<keyword evidence="14" id="KW-0732">Signal</keyword>
<evidence type="ECO:0000256" key="6">
    <source>
        <dbReference type="ARBA" id="ARBA00022596"/>
    </source>
</evidence>
<keyword evidence="8 13" id="KW-1133">Transmembrane helix</keyword>
<accession>A0A081CPX9</accession>
<dbReference type="InterPro" id="IPR011541">
    <property type="entry name" value="Ni/Co_transpt_high_affinity"/>
</dbReference>
<evidence type="ECO:0000256" key="11">
    <source>
        <dbReference type="ARBA" id="ARBA00023136"/>
    </source>
</evidence>
<reference evidence="15 16" key="1">
    <citation type="submission" date="2014-08" db="EMBL/GenBank/DDBJ databases">
        <title>Whole genome shotgun sequence of Rhizobium rubi NBRC 13261.</title>
        <authorList>
            <person name="Katano-Makiyama Y."/>
            <person name="Hosoyama A."/>
            <person name="Hashimoto M."/>
            <person name="Hosoyama Y."/>
            <person name="Noguchi M."/>
            <person name="Tsuchikane K."/>
            <person name="Uohara A."/>
            <person name="Ohji S."/>
            <person name="Ichikawa N."/>
            <person name="Kimura A."/>
            <person name="Yamazoe A."/>
            <person name="Fujita N."/>
        </authorList>
    </citation>
    <scope>NUCLEOTIDE SEQUENCE [LARGE SCALE GENOMIC DNA]</scope>
    <source>
        <strain evidence="15 16">NBRC 13261</strain>
    </source>
</reference>